<evidence type="ECO:0000256" key="1">
    <source>
        <dbReference type="ARBA" id="ARBA00011982"/>
    </source>
</evidence>
<dbReference type="PROSITE" id="PS50104">
    <property type="entry name" value="TIR"/>
    <property type="match status" value="1"/>
</dbReference>
<gene>
    <name evidence="6" type="ORF">DCAF_LOCUS13395</name>
</gene>
<dbReference type="PANTHER" id="PTHR32009">
    <property type="entry name" value="TMV RESISTANCE PROTEIN N-LIKE"/>
    <property type="match status" value="1"/>
</dbReference>
<dbReference type="Pfam" id="PF01582">
    <property type="entry name" value="TIR"/>
    <property type="match status" value="1"/>
</dbReference>
<dbReference type="EMBL" id="CAWUPB010001116">
    <property type="protein sequence ID" value="CAK7338349.1"/>
    <property type="molecule type" value="Genomic_DNA"/>
</dbReference>
<evidence type="ECO:0000313" key="7">
    <source>
        <dbReference type="Proteomes" id="UP001314170"/>
    </source>
</evidence>
<dbReference type="GO" id="GO:0061809">
    <property type="term" value="F:NAD+ nucleosidase activity, cyclic ADP-ribose generating"/>
    <property type="evidence" value="ECO:0007669"/>
    <property type="project" value="UniProtKB-EC"/>
</dbReference>
<sequence>MFCDSRYSSSSTSSRCRWVCHVFLSFRGEDTRKNFTDHLYSALVRTGIYTFRDDNELPKGEEISKQLLKAIEESRISIVVFSKGYASSTCCLDELAKIMECKDAIGQIVILIFYNIDPSDVRKQKKEFCRSF</sequence>
<proteinExistence type="predicted"/>
<dbReference type="EC" id="3.2.2.6" evidence="1"/>
<protein>
    <recommendedName>
        <fullName evidence="1">ADP-ribosyl cyclase/cyclic ADP-ribose hydrolase</fullName>
        <ecNumber evidence="1">3.2.2.6</ecNumber>
    </recommendedName>
</protein>
<keyword evidence="7" id="KW-1185">Reference proteome</keyword>
<comment type="catalytic activity">
    <reaction evidence="4">
        <text>NAD(+) + H2O = ADP-D-ribose + nicotinamide + H(+)</text>
        <dbReference type="Rhea" id="RHEA:16301"/>
        <dbReference type="ChEBI" id="CHEBI:15377"/>
        <dbReference type="ChEBI" id="CHEBI:15378"/>
        <dbReference type="ChEBI" id="CHEBI:17154"/>
        <dbReference type="ChEBI" id="CHEBI:57540"/>
        <dbReference type="ChEBI" id="CHEBI:57967"/>
        <dbReference type="EC" id="3.2.2.6"/>
    </reaction>
    <physiologicalReaction direction="left-to-right" evidence="4">
        <dbReference type="Rhea" id="RHEA:16302"/>
    </physiologicalReaction>
</comment>
<comment type="caution">
    <text evidence="6">The sequence shown here is derived from an EMBL/GenBank/DDBJ whole genome shotgun (WGS) entry which is preliminary data.</text>
</comment>
<evidence type="ECO:0000313" key="6">
    <source>
        <dbReference type="EMBL" id="CAK7338349.1"/>
    </source>
</evidence>
<accession>A0AAV1RST8</accession>
<dbReference type="AlphaFoldDB" id="A0AAV1RST8"/>
<keyword evidence="2" id="KW-0378">Hydrolase</keyword>
<keyword evidence="3" id="KW-0520">NAD</keyword>
<dbReference type="FunFam" id="3.40.50.10140:FF:000007">
    <property type="entry name" value="Disease resistance protein (TIR-NBS-LRR class)"/>
    <property type="match status" value="1"/>
</dbReference>
<dbReference type="InterPro" id="IPR035897">
    <property type="entry name" value="Toll_tir_struct_dom_sf"/>
</dbReference>
<dbReference type="InterPro" id="IPR000157">
    <property type="entry name" value="TIR_dom"/>
</dbReference>
<evidence type="ECO:0000256" key="2">
    <source>
        <dbReference type="ARBA" id="ARBA00022801"/>
    </source>
</evidence>
<reference evidence="6 7" key="1">
    <citation type="submission" date="2024-01" db="EMBL/GenBank/DDBJ databases">
        <authorList>
            <person name="Waweru B."/>
        </authorList>
    </citation>
    <scope>NUCLEOTIDE SEQUENCE [LARGE SCALE GENOMIC DNA]</scope>
</reference>
<dbReference type="PANTHER" id="PTHR32009:SF39">
    <property type="entry name" value="TIR DOMAIN-CONTAINING PROTEIN"/>
    <property type="match status" value="1"/>
</dbReference>
<dbReference type="SMART" id="SM00255">
    <property type="entry name" value="TIR"/>
    <property type="match status" value="1"/>
</dbReference>
<evidence type="ECO:0000256" key="3">
    <source>
        <dbReference type="ARBA" id="ARBA00023027"/>
    </source>
</evidence>
<evidence type="ECO:0000256" key="4">
    <source>
        <dbReference type="ARBA" id="ARBA00047304"/>
    </source>
</evidence>
<dbReference type="SUPFAM" id="SSF52200">
    <property type="entry name" value="Toll/Interleukin receptor TIR domain"/>
    <property type="match status" value="1"/>
</dbReference>
<dbReference type="GO" id="GO:0007165">
    <property type="term" value="P:signal transduction"/>
    <property type="evidence" value="ECO:0007669"/>
    <property type="project" value="InterPro"/>
</dbReference>
<name>A0AAV1RST8_9ROSI</name>
<feature type="domain" description="TIR" evidence="5">
    <location>
        <begin position="18"/>
        <end position="132"/>
    </location>
</feature>
<evidence type="ECO:0000259" key="5">
    <source>
        <dbReference type="PROSITE" id="PS50104"/>
    </source>
</evidence>
<dbReference type="Proteomes" id="UP001314170">
    <property type="component" value="Unassembled WGS sequence"/>
</dbReference>
<organism evidence="6 7">
    <name type="scientific">Dovyalis caffra</name>
    <dbReference type="NCBI Taxonomy" id="77055"/>
    <lineage>
        <taxon>Eukaryota</taxon>
        <taxon>Viridiplantae</taxon>
        <taxon>Streptophyta</taxon>
        <taxon>Embryophyta</taxon>
        <taxon>Tracheophyta</taxon>
        <taxon>Spermatophyta</taxon>
        <taxon>Magnoliopsida</taxon>
        <taxon>eudicotyledons</taxon>
        <taxon>Gunneridae</taxon>
        <taxon>Pentapetalae</taxon>
        <taxon>rosids</taxon>
        <taxon>fabids</taxon>
        <taxon>Malpighiales</taxon>
        <taxon>Salicaceae</taxon>
        <taxon>Flacourtieae</taxon>
        <taxon>Dovyalis</taxon>
    </lineage>
</organism>
<dbReference type="Gene3D" id="3.40.50.10140">
    <property type="entry name" value="Toll/interleukin-1 receptor homology (TIR) domain"/>
    <property type="match status" value="1"/>
</dbReference>